<feature type="non-terminal residue" evidence="1">
    <location>
        <position position="59"/>
    </location>
</feature>
<organism evidence="1 2">
    <name type="scientific">Leptospira interrogans str. UI 12758</name>
    <dbReference type="NCBI Taxonomy" id="1049938"/>
    <lineage>
        <taxon>Bacteria</taxon>
        <taxon>Pseudomonadati</taxon>
        <taxon>Spirochaetota</taxon>
        <taxon>Spirochaetia</taxon>
        <taxon>Leptospirales</taxon>
        <taxon>Leptospiraceae</taxon>
        <taxon>Leptospira</taxon>
    </lineage>
</organism>
<gene>
    <name evidence="1" type="ORF">LEP1GSC105_3582</name>
</gene>
<evidence type="ECO:0000313" key="2">
    <source>
        <dbReference type="Proteomes" id="UP000001340"/>
    </source>
</evidence>
<protein>
    <submittedName>
        <fullName evidence="1">Uncharacterized protein</fullName>
    </submittedName>
</protein>
<evidence type="ECO:0000313" key="1">
    <source>
        <dbReference type="EMBL" id="EKR55096.1"/>
    </source>
</evidence>
<accession>A0A0E2DHI6</accession>
<dbReference type="AlphaFoldDB" id="A0A0E2DHI6"/>
<dbReference type="Proteomes" id="UP000001340">
    <property type="component" value="Unassembled WGS sequence"/>
</dbReference>
<name>A0A0E2DHI6_LEPIR</name>
<reference evidence="1 2" key="1">
    <citation type="submission" date="2012-10" db="EMBL/GenBank/DDBJ databases">
        <authorList>
            <person name="Harkins D.M."/>
            <person name="Durkin A.S."/>
            <person name="Brinkac L.M."/>
            <person name="Haft D.H."/>
            <person name="Selengut J.D."/>
            <person name="Sanka R."/>
            <person name="DePew J."/>
            <person name="Purushe J."/>
            <person name="Chanthongthip A."/>
            <person name="Lattana O."/>
            <person name="Phetsouvanh R."/>
            <person name="Newton P.N."/>
            <person name="Vinetz J.M."/>
            <person name="Sutton G.G."/>
            <person name="Nierman W.C."/>
            <person name="Fouts D.E."/>
        </authorList>
    </citation>
    <scope>NUCLEOTIDE SEQUENCE [LARGE SCALE GENOMIC DNA]</scope>
    <source>
        <strain evidence="1 2">UI 12758</strain>
    </source>
</reference>
<sequence>MKRYVGFFFLSVSFLFLFNFSLLSGIQNVFSSVASAIAGGIPQKLPTLQAGPDGSANTQ</sequence>
<proteinExistence type="predicted"/>
<dbReference type="EMBL" id="AHNR02000037">
    <property type="protein sequence ID" value="EKR55096.1"/>
    <property type="molecule type" value="Genomic_DNA"/>
</dbReference>
<comment type="caution">
    <text evidence="1">The sequence shown here is derived from an EMBL/GenBank/DDBJ whole genome shotgun (WGS) entry which is preliminary data.</text>
</comment>